<dbReference type="CTD" id="68916925"/>
<dbReference type="Proteomes" id="UP000008549">
    <property type="component" value="Unassembled WGS sequence"/>
</dbReference>
<dbReference type="WormBase" id="CBG25436">
    <property type="protein sequence ID" value="CBP45195"/>
    <property type="gene ID" value="WBGene00086850"/>
</dbReference>
<dbReference type="EMBL" id="HE601474">
    <property type="protein sequence ID" value="CAS00709.1"/>
    <property type="molecule type" value="Genomic_DNA"/>
</dbReference>
<organism evidence="1 2">
    <name type="scientific">Caenorhabditis briggsae</name>
    <dbReference type="NCBI Taxonomy" id="6238"/>
    <lineage>
        <taxon>Eukaryota</taxon>
        <taxon>Metazoa</taxon>
        <taxon>Ecdysozoa</taxon>
        <taxon>Nematoda</taxon>
        <taxon>Chromadorea</taxon>
        <taxon>Rhabditida</taxon>
        <taxon>Rhabditina</taxon>
        <taxon>Rhabditomorpha</taxon>
        <taxon>Rhabditoidea</taxon>
        <taxon>Rhabditidae</taxon>
        <taxon>Peloderinae</taxon>
        <taxon>Caenorhabditis</taxon>
    </lineage>
</organism>
<keyword evidence="2" id="KW-1185">Reference proteome</keyword>
<dbReference type="HOGENOM" id="CLU_3421469_0_0_1"/>
<evidence type="ECO:0000313" key="3">
    <source>
        <dbReference type="WormBase" id="CBG25436"/>
    </source>
</evidence>
<dbReference type="RefSeq" id="XP_045100267.1">
    <property type="nucleotide sequence ID" value="XM_045241573.1"/>
</dbReference>
<dbReference type="KEGG" id="cbr:CBG_25436"/>
<protein>
    <submittedName>
        <fullName evidence="1">Protein CBG25436</fullName>
    </submittedName>
</protein>
<proteinExistence type="predicted"/>
<gene>
    <name evidence="1 3" type="ORF">CBG25436</name>
    <name evidence="1" type="ORF">CBG_25436</name>
</gene>
<evidence type="ECO:0000313" key="1">
    <source>
        <dbReference type="EMBL" id="CAS00709.1"/>
    </source>
</evidence>
<reference evidence="1 2" key="1">
    <citation type="journal article" date="2003" name="PLoS Biol.">
        <title>The genome sequence of Caenorhabditis briggsae: a platform for comparative genomics.</title>
        <authorList>
            <person name="Stein L.D."/>
            <person name="Bao Z."/>
            <person name="Blasiar D."/>
            <person name="Blumenthal T."/>
            <person name="Brent M.R."/>
            <person name="Chen N."/>
            <person name="Chinwalla A."/>
            <person name="Clarke L."/>
            <person name="Clee C."/>
            <person name="Coghlan A."/>
            <person name="Coulson A."/>
            <person name="D'Eustachio P."/>
            <person name="Fitch D.H."/>
            <person name="Fulton L.A."/>
            <person name="Fulton R.E."/>
            <person name="Griffiths-Jones S."/>
            <person name="Harris T.W."/>
            <person name="Hillier L.W."/>
            <person name="Kamath R."/>
            <person name="Kuwabara P.E."/>
            <person name="Mardis E.R."/>
            <person name="Marra M.A."/>
            <person name="Miner T.L."/>
            <person name="Minx P."/>
            <person name="Mullikin J.C."/>
            <person name="Plumb R.W."/>
            <person name="Rogers J."/>
            <person name="Schein J.E."/>
            <person name="Sohrmann M."/>
            <person name="Spieth J."/>
            <person name="Stajich J.E."/>
            <person name="Wei C."/>
            <person name="Willey D."/>
            <person name="Wilson R.K."/>
            <person name="Durbin R."/>
            <person name="Waterston R.H."/>
        </authorList>
    </citation>
    <scope>NUCLEOTIDE SEQUENCE [LARGE SCALE GENOMIC DNA]</scope>
    <source>
        <strain evidence="1 2">AF16</strain>
    </source>
</reference>
<name>B6ILC9_CAEBR</name>
<accession>B6ILC9</accession>
<reference evidence="1 2" key="2">
    <citation type="journal article" date="2011" name="PLoS Genet.">
        <title>Caenorhabditis briggsae recombinant inbred line genotypes reveal inter-strain incompatibility and the evolution of recombination.</title>
        <authorList>
            <person name="Ross J.A."/>
            <person name="Koboldt D.C."/>
            <person name="Staisch J.E."/>
            <person name="Chamberlin H.M."/>
            <person name="Gupta B.P."/>
            <person name="Miller R.D."/>
            <person name="Baird S.E."/>
            <person name="Haag E.S."/>
        </authorList>
    </citation>
    <scope>NUCLEOTIDE SEQUENCE [LARGE SCALE GENOMIC DNA]</scope>
    <source>
        <strain evidence="1 2">AF16</strain>
    </source>
</reference>
<dbReference type="AlphaFoldDB" id="B6ILC9"/>
<evidence type="ECO:0000313" key="2">
    <source>
        <dbReference type="Proteomes" id="UP000008549"/>
    </source>
</evidence>
<dbReference type="InParanoid" id="B6ILC9"/>
<dbReference type="GeneID" id="68916925"/>
<sequence>MKKIMFSKFCLNMSLEELNVWDED</sequence>